<comment type="caution">
    <text evidence="2">The sequence shown here is derived from an EMBL/GenBank/DDBJ whole genome shotgun (WGS) entry which is preliminary data.</text>
</comment>
<dbReference type="Proteomes" id="UP000177103">
    <property type="component" value="Unassembled WGS sequence"/>
</dbReference>
<sequence>MKKFLLNLIKFYQGFSVRFTFLRFLGIAEGGGVCKFTPTCSNYTYQAIEKYGSFKGAVLGLKRIVRCHPWSLGGYDPTP</sequence>
<evidence type="ECO:0000313" key="3">
    <source>
        <dbReference type="Proteomes" id="UP000177103"/>
    </source>
</evidence>
<dbReference type="AlphaFoldDB" id="A0A1G1WAT7"/>
<gene>
    <name evidence="2" type="ORF">A2Y57_01740</name>
</gene>
<keyword evidence="1" id="KW-0472">Membrane</keyword>
<dbReference type="SMART" id="SM01234">
    <property type="entry name" value="Haemolytic"/>
    <property type="match status" value="1"/>
</dbReference>
<comment type="similarity">
    <text evidence="1">Belongs to the UPF0161 family.</text>
</comment>
<dbReference type="HAMAP" id="MF_00386">
    <property type="entry name" value="UPF0161_YidD"/>
    <property type="match status" value="1"/>
</dbReference>
<comment type="function">
    <text evidence="1">Could be involved in insertion of integral membrane proteins into the membrane.</text>
</comment>
<dbReference type="EMBL" id="MHCQ01000013">
    <property type="protein sequence ID" value="OGY24806.1"/>
    <property type="molecule type" value="Genomic_DNA"/>
</dbReference>
<organism evidence="2 3">
    <name type="scientific">Candidatus Woykebacteria bacterium RBG_13_40_7b</name>
    <dbReference type="NCBI Taxonomy" id="1802594"/>
    <lineage>
        <taxon>Bacteria</taxon>
        <taxon>Candidatus Woykeibacteriota</taxon>
    </lineage>
</organism>
<dbReference type="NCBIfam" id="TIGR00278">
    <property type="entry name" value="membrane protein insertion efficiency factor YidD"/>
    <property type="match status" value="1"/>
</dbReference>
<dbReference type="PANTHER" id="PTHR33383">
    <property type="entry name" value="MEMBRANE PROTEIN INSERTION EFFICIENCY FACTOR-RELATED"/>
    <property type="match status" value="1"/>
</dbReference>
<keyword evidence="1" id="KW-1003">Cell membrane</keyword>
<evidence type="ECO:0000256" key="1">
    <source>
        <dbReference type="HAMAP-Rule" id="MF_00386"/>
    </source>
</evidence>
<proteinExistence type="inferred from homology"/>
<evidence type="ECO:0000313" key="2">
    <source>
        <dbReference type="EMBL" id="OGY24806.1"/>
    </source>
</evidence>
<comment type="subcellular location">
    <subcellularLocation>
        <location evidence="1">Cell membrane</location>
        <topology evidence="1">Peripheral membrane protein</topology>
        <orientation evidence="1">Cytoplasmic side</orientation>
    </subcellularLocation>
</comment>
<protein>
    <recommendedName>
        <fullName evidence="1">Putative membrane protein insertion efficiency factor</fullName>
    </recommendedName>
</protein>
<dbReference type="InterPro" id="IPR002696">
    <property type="entry name" value="Membr_insert_effic_factor_YidD"/>
</dbReference>
<reference evidence="2 3" key="1">
    <citation type="journal article" date="2016" name="Nat. Commun.">
        <title>Thousands of microbial genomes shed light on interconnected biogeochemical processes in an aquifer system.</title>
        <authorList>
            <person name="Anantharaman K."/>
            <person name="Brown C.T."/>
            <person name="Hug L.A."/>
            <person name="Sharon I."/>
            <person name="Castelle C.J."/>
            <person name="Probst A.J."/>
            <person name="Thomas B.C."/>
            <person name="Singh A."/>
            <person name="Wilkins M.J."/>
            <person name="Karaoz U."/>
            <person name="Brodie E.L."/>
            <person name="Williams K.H."/>
            <person name="Hubbard S.S."/>
            <person name="Banfield J.F."/>
        </authorList>
    </citation>
    <scope>NUCLEOTIDE SEQUENCE [LARGE SCALE GENOMIC DNA]</scope>
</reference>
<accession>A0A1G1WAT7</accession>
<dbReference type="Pfam" id="PF01809">
    <property type="entry name" value="YidD"/>
    <property type="match status" value="1"/>
</dbReference>
<dbReference type="PANTHER" id="PTHR33383:SF1">
    <property type="entry name" value="MEMBRANE PROTEIN INSERTION EFFICIENCY FACTOR-RELATED"/>
    <property type="match status" value="1"/>
</dbReference>
<dbReference type="GO" id="GO:0005886">
    <property type="term" value="C:plasma membrane"/>
    <property type="evidence" value="ECO:0007669"/>
    <property type="project" value="UniProtKB-SubCell"/>
</dbReference>
<name>A0A1G1WAT7_9BACT</name>